<feature type="domain" description="EH" evidence="6">
    <location>
        <begin position="14"/>
        <end position="113"/>
    </location>
</feature>
<dbReference type="SUPFAM" id="SSF47473">
    <property type="entry name" value="EF-hand"/>
    <property type="match status" value="3"/>
</dbReference>
<evidence type="ECO:0000259" key="7">
    <source>
        <dbReference type="PROSITE" id="PS50222"/>
    </source>
</evidence>
<feature type="region of interest" description="Disordered" evidence="4">
    <location>
        <begin position="993"/>
        <end position="1109"/>
    </location>
</feature>
<proteinExistence type="predicted"/>
<feature type="domain" description="UBA" evidence="5">
    <location>
        <begin position="1347"/>
        <end position="1389"/>
    </location>
</feature>
<dbReference type="GO" id="GO:0005737">
    <property type="term" value="C:cytoplasm"/>
    <property type="evidence" value="ECO:0007669"/>
    <property type="project" value="TreeGrafter"/>
</dbReference>
<keyword evidence="9" id="KW-1185">Reference proteome</keyword>
<feature type="compositionally biased region" description="Low complexity" evidence="4">
    <location>
        <begin position="964"/>
        <end position="980"/>
    </location>
</feature>
<accession>J8QAP0</accession>
<feature type="coiled-coil region" evidence="3">
    <location>
        <begin position="786"/>
        <end position="876"/>
    </location>
</feature>
<dbReference type="InterPro" id="IPR009060">
    <property type="entry name" value="UBA-like_sf"/>
</dbReference>
<dbReference type="PROSITE" id="PS50222">
    <property type="entry name" value="EF_HAND_2"/>
    <property type="match status" value="2"/>
</dbReference>
<dbReference type="PROSITE" id="PS50031">
    <property type="entry name" value="EH"/>
    <property type="match status" value="3"/>
</dbReference>
<dbReference type="CDD" id="cd14285">
    <property type="entry name" value="UBA_scEDE1_like"/>
    <property type="match status" value="1"/>
</dbReference>
<feature type="region of interest" description="Disordered" evidence="4">
    <location>
        <begin position="501"/>
        <end position="525"/>
    </location>
</feature>
<evidence type="ECO:0000313" key="9">
    <source>
        <dbReference type="Proteomes" id="UP000006968"/>
    </source>
</evidence>
<dbReference type="CDD" id="cd00052">
    <property type="entry name" value="EH"/>
    <property type="match status" value="3"/>
</dbReference>
<sequence>MASIIFRTPLSSQEQALYNQKFHQLDSEDLGVVTGEAVRPLFASSGIPGQILSQVWAMVDIDNKGFLNLNEFSAALRMIAQLQQVPNQTISTALYENAPAQLAAFSTDQSQTPIQSPGAVTNANATDIPSLSANDIAKFSQLFDRTAKGAQTVAGDKAKDIFLKARLPNQTLGEIWGVCDRDASGVLDKSEFIMAMYLIQLSMSHHPSMNPPPAALPTQLWDSLRSEPGTANQQNRTTPLSANSTGISSLTRHSTLSRLSTGAFNNAASDWSLNFEKKQQFDAIFDSLDKQHAGSLSSAVLVPFFLSSRLNQETLATIWDLADIHNNAEFTKLEFAIAMFLIQKKNAGVELPDIIPNELLQSPALGLYPPNPLPQQQSAPQIAIPSRASKPSFQDMPHQKSAPAINTQSGAPQALTQNSNNGSLNDLLALNPSFTSSSPTNAQAVVQNNTNNSFSYDNKNGQATTQQQSQQLPALIHSSSGLKKFTPTSNFGQSIIREEPEEQELPKETQRASSTQQPPPVPKHIASPVQRAASVTLPQVPNFSSFSMPSSATTGAAAIGAAAIGAAAVGASVLSSSSNNTFQNHDLFADGEASAQLSSATTEMANLSNQVNSLSKQASIANEKKSRATQELKRVTEMKDSIQAKLNNLRSTHDQNVKQTEQLETQVIQVNKENESLTQQLAVSEANYHATESKLNELTTDLQESQTKNAELKEQITNLNSMTASLQSQLNEKQQHVKQERSMVDVNSKQLELNQITVSNLQKEIDGLGEKISVYLTKQKELNDYQQTVEDQHAQLQSKYQDLSDKDTDLAEREKQLEERNKQIEEQEHLYNQHVSKLQAMFDELSQRKASFDKADQELKERNIEYANNVRDLSERQMNLAMGQLPDDAHNIIARSVSNKNETTTEVGARENAHEDTVSKFVETTVENSNLNVNRVKEDEEKTERTESDVFDRDVPTLGSQSDNENNATNNGTESATETTNANLTETLSDRFDGDLDEYGIPRSQSLTSSVANNAPQSVRDDVELPETLEERDTTINNASNKDKTGNLSHIPGEWGAAPTTASTDVLSHESTEIIENGSTTKRANSNEDGESDNSIQESPTLSAQPLSNTQLKSKTINEEFPPIQELHIDESDSSSSDEDEFEDTREIPSATAKSSQAVYNPQSASFLVTTTNSTVQKYPSSQIEVSAQKVNTSSVSPVKDEFDDEFSGLEQAAVEDDNGADSESEFENVANTGSMEQFETIDHKDLDDELQSNAFTGTLTSSSNPNIPMERGQQGQQQGQQQQQTNDPAQVSNDEWDEIFAGFGNSKAESAKITGSTVPQQPAPLKIEPTIDASGPKNPMISHGIATTPKSLAIEELSGMGFTEEEAHNALEKCNWDLEAATNFLLDNV</sequence>
<feature type="compositionally biased region" description="Polar residues" evidence="4">
    <location>
        <begin position="404"/>
        <end position="424"/>
    </location>
</feature>
<feature type="compositionally biased region" description="Polar residues" evidence="4">
    <location>
        <begin position="229"/>
        <end position="247"/>
    </location>
</feature>
<keyword evidence="1" id="KW-0106">Calcium</keyword>
<feature type="domain" description="EF-hand" evidence="7">
    <location>
        <begin position="47"/>
        <end position="82"/>
    </location>
</feature>
<dbReference type="GO" id="GO:0006897">
    <property type="term" value="P:endocytosis"/>
    <property type="evidence" value="ECO:0007669"/>
    <property type="project" value="TreeGrafter"/>
</dbReference>
<feature type="domain" description="EH" evidence="6">
    <location>
        <begin position="135"/>
        <end position="227"/>
    </location>
</feature>
<feature type="compositionally biased region" description="Acidic residues" evidence="4">
    <location>
        <begin position="1202"/>
        <end position="1227"/>
    </location>
</feature>
<dbReference type="SUPFAM" id="SSF57997">
    <property type="entry name" value="Tropomyosin"/>
    <property type="match status" value="1"/>
</dbReference>
<dbReference type="Pfam" id="PF00627">
    <property type="entry name" value="UBA"/>
    <property type="match status" value="1"/>
</dbReference>
<feature type="region of interest" description="Disordered" evidence="4">
    <location>
        <begin position="1306"/>
        <end position="1327"/>
    </location>
</feature>
<dbReference type="Proteomes" id="UP000006968">
    <property type="component" value="Chromosome II"/>
</dbReference>
<dbReference type="InterPro" id="IPR011992">
    <property type="entry name" value="EF-hand-dom_pair"/>
</dbReference>
<dbReference type="InterPro" id="IPR018247">
    <property type="entry name" value="EF_Hand_1_Ca_BS"/>
</dbReference>
<dbReference type="Pfam" id="PF12763">
    <property type="entry name" value="EH"/>
    <property type="match status" value="3"/>
</dbReference>
<dbReference type="EMBL" id="ALIE01000014">
    <property type="protein sequence ID" value="EJS44634.1"/>
    <property type="molecule type" value="Genomic_DNA"/>
</dbReference>
<dbReference type="OrthoDB" id="524326at2759"/>
<feature type="compositionally biased region" description="Low complexity" evidence="4">
    <location>
        <begin position="440"/>
        <end position="452"/>
    </location>
</feature>
<feature type="compositionally biased region" description="Basic and acidic residues" evidence="4">
    <location>
        <begin position="935"/>
        <end position="955"/>
    </location>
</feature>
<feature type="compositionally biased region" description="Basic and acidic residues" evidence="4">
    <location>
        <begin position="1019"/>
        <end position="1034"/>
    </location>
</feature>
<dbReference type="Gene3D" id="1.10.8.10">
    <property type="entry name" value="DNA helicase RuvA subunit, C-terminal domain"/>
    <property type="match status" value="1"/>
</dbReference>
<keyword evidence="2 3" id="KW-0175">Coiled coil</keyword>
<dbReference type="PANTHER" id="PTHR11216">
    <property type="entry name" value="EH DOMAIN"/>
    <property type="match status" value="1"/>
</dbReference>
<dbReference type="HOGENOM" id="CLU_002993_0_0_1"/>
<dbReference type="InterPro" id="IPR000261">
    <property type="entry name" value="EH_dom"/>
</dbReference>
<dbReference type="SMART" id="SM00054">
    <property type="entry name" value="EFh"/>
    <property type="match status" value="2"/>
</dbReference>
<comment type="caution">
    <text evidence="8">The sequence shown here is derived from an EMBL/GenBank/DDBJ whole genome shotgun (WGS) entry which is preliminary data.</text>
</comment>
<evidence type="ECO:0000313" key="8">
    <source>
        <dbReference type="EMBL" id="EJS44634.1"/>
    </source>
</evidence>
<dbReference type="GO" id="GO:0005509">
    <property type="term" value="F:calcium ion binding"/>
    <property type="evidence" value="ECO:0007669"/>
    <property type="project" value="InterPro"/>
</dbReference>
<feature type="region of interest" description="Disordered" evidence="4">
    <location>
        <begin position="1122"/>
        <end position="1162"/>
    </location>
</feature>
<dbReference type="PROSITE" id="PS50030">
    <property type="entry name" value="UBA"/>
    <property type="match status" value="1"/>
</dbReference>
<dbReference type="Gene3D" id="1.10.287.1490">
    <property type="match status" value="1"/>
</dbReference>
<dbReference type="FunFam" id="1.10.8.10:FF:000010">
    <property type="entry name" value="Putative ubiquitin-conjugating enzyme e2 k"/>
    <property type="match status" value="1"/>
</dbReference>
<name>J8QAP0_SACAR</name>
<dbReference type="SMART" id="SM00027">
    <property type="entry name" value="EH"/>
    <property type="match status" value="3"/>
</dbReference>
<dbReference type="InterPro" id="IPR015940">
    <property type="entry name" value="UBA"/>
</dbReference>
<feature type="region of interest" description="Disordered" evidence="4">
    <location>
        <begin position="931"/>
        <end position="980"/>
    </location>
</feature>
<evidence type="ECO:0000256" key="4">
    <source>
        <dbReference type="SAM" id="MobiDB-lite"/>
    </source>
</evidence>
<feature type="compositionally biased region" description="Polar residues" evidence="4">
    <location>
        <begin position="1252"/>
        <end position="1267"/>
    </location>
</feature>
<protein>
    <submittedName>
        <fullName evidence="8">Ede1p</fullName>
    </submittedName>
</protein>
<evidence type="ECO:0000256" key="1">
    <source>
        <dbReference type="ARBA" id="ARBA00022837"/>
    </source>
</evidence>
<organism evidence="8 9">
    <name type="scientific">Saccharomyces arboricola (strain H-6 / AS 2.3317 / CBS 10644)</name>
    <name type="common">Yeast</name>
    <dbReference type="NCBI Taxonomy" id="1160507"/>
    <lineage>
        <taxon>Eukaryota</taxon>
        <taxon>Fungi</taxon>
        <taxon>Dikarya</taxon>
        <taxon>Ascomycota</taxon>
        <taxon>Saccharomycotina</taxon>
        <taxon>Saccharomycetes</taxon>
        <taxon>Saccharomycetales</taxon>
        <taxon>Saccharomycetaceae</taxon>
        <taxon>Saccharomyces</taxon>
    </lineage>
</organism>
<feature type="compositionally biased region" description="Polar residues" evidence="4">
    <location>
        <begin position="1093"/>
        <end position="1109"/>
    </location>
</feature>
<dbReference type="SUPFAM" id="SSF46934">
    <property type="entry name" value="UBA-like"/>
    <property type="match status" value="1"/>
</dbReference>
<reference evidence="8 9" key="1">
    <citation type="journal article" date="2013" name="BMC Genomics">
        <title>High quality de novo sequencing and assembly of the Saccharomyces arboricolus genome.</title>
        <authorList>
            <person name="Liti G."/>
            <person name="Nguyen Ba A.N."/>
            <person name="Blythe M."/>
            <person name="Mueller C.A."/>
            <person name="Bergstroem A."/>
            <person name="Cubillos F.A."/>
            <person name="Dafhnis-Calas F."/>
            <person name="Khoshraftar S."/>
            <person name="Malla S."/>
            <person name="Mehta N."/>
            <person name="Siow C.C."/>
            <person name="Warringer J."/>
            <person name="Moses A.M."/>
            <person name="Louis E.J."/>
            <person name="Nieduszynski C.A."/>
        </authorList>
    </citation>
    <scope>NUCLEOTIDE SEQUENCE [LARGE SCALE GENOMIC DNA]</scope>
    <source>
        <strain evidence="9">H-6 / AS 2.3317 / CBS 10644</strain>
    </source>
</reference>
<feature type="compositionally biased region" description="Polar residues" evidence="4">
    <location>
        <begin position="1181"/>
        <end position="1197"/>
    </location>
</feature>
<feature type="compositionally biased region" description="Low complexity" evidence="4">
    <location>
        <begin position="462"/>
        <end position="471"/>
    </location>
</feature>
<evidence type="ECO:0000256" key="3">
    <source>
        <dbReference type="SAM" id="Coils"/>
    </source>
</evidence>
<feature type="domain" description="EH" evidence="6">
    <location>
        <begin position="277"/>
        <end position="366"/>
    </location>
</feature>
<dbReference type="GO" id="GO:0005886">
    <property type="term" value="C:plasma membrane"/>
    <property type="evidence" value="ECO:0007669"/>
    <property type="project" value="TreeGrafter"/>
</dbReference>
<dbReference type="SMART" id="SM00165">
    <property type="entry name" value="UBA"/>
    <property type="match status" value="1"/>
</dbReference>
<feature type="compositionally biased region" description="Low complexity" evidence="4">
    <location>
        <begin position="1273"/>
        <end position="1285"/>
    </location>
</feature>
<feature type="region of interest" description="Disordered" evidence="4">
    <location>
        <begin position="1181"/>
        <end position="1291"/>
    </location>
</feature>
<feature type="domain" description="EF-hand" evidence="7">
    <location>
        <begin position="167"/>
        <end position="202"/>
    </location>
</feature>
<gene>
    <name evidence="8" type="ORF">SU7_0088</name>
</gene>
<feature type="compositionally biased region" description="Acidic residues" evidence="4">
    <location>
        <begin position="1132"/>
        <end position="1144"/>
    </location>
</feature>
<dbReference type="GO" id="GO:0016197">
    <property type="term" value="P:endosomal transport"/>
    <property type="evidence" value="ECO:0007669"/>
    <property type="project" value="TreeGrafter"/>
</dbReference>
<dbReference type="InterPro" id="IPR002048">
    <property type="entry name" value="EF_hand_dom"/>
</dbReference>
<dbReference type="PROSITE" id="PS00018">
    <property type="entry name" value="EF_HAND_1"/>
    <property type="match status" value="1"/>
</dbReference>
<feature type="coiled-coil region" evidence="3">
    <location>
        <begin position="597"/>
        <end position="729"/>
    </location>
</feature>
<dbReference type="PANTHER" id="PTHR11216:SF170">
    <property type="entry name" value="DYNAMIN ASSOCIATED PROTEIN 160, ISOFORM D"/>
    <property type="match status" value="1"/>
</dbReference>
<feature type="region of interest" description="Disordered" evidence="4">
    <location>
        <begin position="388"/>
        <end position="471"/>
    </location>
</feature>
<evidence type="ECO:0000259" key="5">
    <source>
        <dbReference type="PROSITE" id="PS50030"/>
    </source>
</evidence>
<dbReference type="Gene3D" id="1.10.238.10">
    <property type="entry name" value="EF-hand"/>
    <property type="match status" value="3"/>
</dbReference>
<evidence type="ECO:0000259" key="6">
    <source>
        <dbReference type="PROSITE" id="PS50031"/>
    </source>
</evidence>
<evidence type="ECO:0000256" key="2">
    <source>
        <dbReference type="ARBA" id="ARBA00023054"/>
    </source>
</evidence>
<feature type="region of interest" description="Disordered" evidence="4">
    <location>
        <begin position="225"/>
        <end position="247"/>
    </location>
</feature>
<feature type="compositionally biased region" description="Polar residues" evidence="4">
    <location>
        <begin position="1152"/>
        <end position="1162"/>
    </location>
</feature>
<feature type="compositionally biased region" description="Polar residues" evidence="4">
    <location>
        <begin position="1003"/>
        <end position="1017"/>
    </location>
</feature>